<sequence>MNIDLSNPPYAVKLNDLGFAYSYTDREKGIIVYTHADPRMVGSKWVDHWDDVECIIDFEDENCMKPLSFTFKNLRNGVSKTIQASNLALVEEVIR</sequence>
<protein>
    <submittedName>
        <fullName evidence="1">Uncharacterized protein</fullName>
    </submittedName>
</protein>
<comment type="caution">
    <text evidence="1">The sequence shown here is derived from an EMBL/GenBank/DDBJ whole genome shotgun (WGS) entry which is preliminary data.</text>
</comment>
<evidence type="ECO:0000313" key="2">
    <source>
        <dbReference type="Proteomes" id="UP000193377"/>
    </source>
</evidence>
<dbReference type="AlphaFoldDB" id="A0A1X2Z143"/>
<dbReference type="EMBL" id="LNKD01000001">
    <property type="protein sequence ID" value="OSG88128.1"/>
    <property type="molecule type" value="Genomic_DNA"/>
</dbReference>
<evidence type="ECO:0000313" key="1">
    <source>
        <dbReference type="EMBL" id="OSG88128.1"/>
    </source>
</evidence>
<reference evidence="1 2" key="1">
    <citation type="journal article" date="2016" name="Sci. Rep.">
        <title>Evaluation of genetic diversity among strains of the human gut commensal Bifidobacterium adolescentis.</title>
        <authorList>
            <person name="Duranti S."/>
            <person name="Milani C."/>
            <person name="Lugli G.A."/>
            <person name="Mancabelli L."/>
            <person name="Turroni F."/>
            <person name="Ferrario C."/>
            <person name="Mangifesta M."/>
            <person name="Viappiani A."/>
            <person name="Sanchez B."/>
            <person name="Margolles A."/>
            <person name="van Sinderen D."/>
            <person name="Ventura M."/>
        </authorList>
    </citation>
    <scope>NUCLEOTIDE SEQUENCE [LARGE SCALE GENOMIC DNA]</scope>
    <source>
        <strain evidence="1 2">487B</strain>
    </source>
</reference>
<dbReference type="RefSeq" id="WP_085393045.1">
    <property type="nucleotide sequence ID" value="NZ_LNKD01000001.1"/>
</dbReference>
<dbReference type="Proteomes" id="UP000193377">
    <property type="component" value="Unassembled WGS sequence"/>
</dbReference>
<proteinExistence type="predicted"/>
<gene>
    <name evidence="1" type="ORF">B0487_1047</name>
</gene>
<accession>A0A1X2Z143</accession>
<name>A0A1X2Z143_BIFAD</name>
<organism evidence="1 2">
    <name type="scientific">Bifidobacterium adolescentis</name>
    <dbReference type="NCBI Taxonomy" id="1680"/>
    <lineage>
        <taxon>Bacteria</taxon>
        <taxon>Bacillati</taxon>
        <taxon>Actinomycetota</taxon>
        <taxon>Actinomycetes</taxon>
        <taxon>Bifidobacteriales</taxon>
        <taxon>Bifidobacteriaceae</taxon>
        <taxon>Bifidobacterium</taxon>
    </lineage>
</organism>